<proteinExistence type="predicted"/>
<dbReference type="SUPFAM" id="SSF56112">
    <property type="entry name" value="Protein kinase-like (PK-like)"/>
    <property type="match status" value="1"/>
</dbReference>
<dbReference type="GO" id="GO:0005524">
    <property type="term" value="F:ATP binding"/>
    <property type="evidence" value="ECO:0007669"/>
    <property type="project" value="InterPro"/>
</dbReference>
<reference evidence="2 3" key="1">
    <citation type="journal article" date="2019" name="Nat. Plants">
        <title>Genome sequencing of Musa balbisiana reveals subgenome evolution and function divergence in polyploid bananas.</title>
        <authorList>
            <person name="Yao X."/>
        </authorList>
    </citation>
    <scope>NUCLEOTIDE SEQUENCE [LARGE SCALE GENOMIC DNA]</scope>
    <source>
        <strain evidence="3">cv. DH-PKW</strain>
        <tissue evidence="2">Leaves</tissue>
    </source>
</reference>
<name>A0A4S8I9W7_MUSBA</name>
<evidence type="ECO:0000313" key="2">
    <source>
        <dbReference type="EMBL" id="THU44818.1"/>
    </source>
</evidence>
<dbReference type="PANTHER" id="PTHR48008">
    <property type="entry name" value="LEUCINE-RICH REPEAT RECEPTOR-LIKE PROTEIN KINASE IMK3-RELATED"/>
    <property type="match status" value="1"/>
</dbReference>
<dbReference type="AlphaFoldDB" id="A0A4S8I9W7"/>
<protein>
    <recommendedName>
        <fullName evidence="1">Protein kinase domain-containing protein</fullName>
    </recommendedName>
</protein>
<evidence type="ECO:0000259" key="1">
    <source>
        <dbReference type="PROSITE" id="PS50011"/>
    </source>
</evidence>
<dbReference type="GO" id="GO:0004672">
    <property type="term" value="F:protein kinase activity"/>
    <property type="evidence" value="ECO:0007669"/>
    <property type="project" value="InterPro"/>
</dbReference>
<dbReference type="InterPro" id="IPR011009">
    <property type="entry name" value="Kinase-like_dom_sf"/>
</dbReference>
<dbReference type="EMBL" id="PYDT01000011">
    <property type="protein sequence ID" value="THU44818.1"/>
    <property type="molecule type" value="Genomic_DNA"/>
</dbReference>
<dbReference type="PANTHER" id="PTHR48008:SF13">
    <property type="entry name" value="PROTEIN KINASE SUPERFAMILY PROTEIN"/>
    <property type="match status" value="1"/>
</dbReference>
<gene>
    <name evidence="2" type="ORF">C4D60_Mb02t11360</name>
</gene>
<dbReference type="Proteomes" id="UP000317650">
    <property type="component" value="Chromosome 2"/>
</dbReference>
<dbReference type="Gene3D" id="1.10.510.10">
    <property type="entry name" value="Transferase(Phosphotransferase) domain 1"/>
    <property type="match status" value="1"/>
</dbReference>
<sequence>MGKNHGAKVFLGLSCSFLILLLLYAWHHCFRRRFLSRRAKEGSLEDGGGVRYAVEEELVTEELIKFAGWENLTAHDILDAPGEVVAKSSYGTLYRACIRRSKSVALLRFVRPDCIGRIEEVLPAVRMLGSVRHPNLVPTGAMYVGPRGEKLFVHPFYASGTLAQFLRAGVAEAHRWDIIYKLACGVARGLDHLHNGYEKAIIHGNLKSNNILLDADFQPRLSDYSLHIILNPAAALEMLEAPASQGYRAPELIKMKDVSRETDIYGLGVVFLEMLTHKDPLTNNFLQSKDLHFPTSLRILVLEHKVSDVFSSKLLEDSISQNYTNEEGLLMLFQLAMTCCSPSPSLRPDIRAVIRRLEDIGR</sequence>
<evidence type="ECO:0000313" key="3">
    <source>
        <dbReference type="Proteomes" id="UP000317650"/>
    </source>
</evidence>
<accession>A0A4S8I9W7</accession>
<dbReference type="STRING" id="52838.A0A4S8I9W7"/>
<dbReference type="InterPro" id="IPR000719">
    <property type="entry name" value="Prot_kinase_dom"/>
</dbReference>
<dbReference type="PROSITE" id="PS50011">
    <property type="entry name" value="PROTEIN_KINASE_DOM"/>
    <property type="match status" value="1"/>
</dbReference>
<keyword evidence="3" id="KW-1185">Reference proteome</keyword>
<dbReference type="InterPro" id="IPR052451">
    <property type="entry name" value="Ser/Thr_kinase-like"/>
</dbReference>
<feature type="domain" description="Protein kinase" evidence="1">
    <location>
        <begin position="79"/>
        <end position="362"/>
    </location>
</feature>
<dbReference type="Pfam" id="PF00069">
    <property type="entry name" value="Pkinase"/>
    <property type="match status" value="1"/>
</dbReference>
<organism evidence="2 3">
    <name type="scientific">Musa balbisiana</name>
    <name type="common">Banana</name>
    <dbReference type="NCBI Taxonomy" id="52838"/>
    <lineage>
        <taxon>Eukaryota</taxon>
        <taxon>Viridiplantae</taxon>
        <taxon>Streptophyta</taxon>
        <taxon>Embryophyta</taxon>
        <taxon>Tracheophyta</taxon>
        <taxon>Spermatophyta</taxon>
        <taxon>Magnoliopsida</taxon>
        <taxon>Liliopsida</taxon>
        <taxon>Zingiberales</taxon>
        <taxon>Musaceae</taxon>
        <taxon>Musa</taxon>
    </lineage>
</organism>
<comment type="caution">
    <text evidence="2">The sequence shown here is derived from an EMBL/GenBank/DDBJ whole genome shotgun (WGS) entry which is preliminary data.</text>
</comment>